<evidence type="ECO:0000313" key="1">
    <source>
        <dbReference type="EMBL" id="EDL92607.1"/>
    </source>
</evidence>
<evidence type="ECO:0000313" key="2">
    <source>
        <dbReference type="Proteomes" id="UP000234681"/>
    </source>
</evidence>
<sequence>MLREAYFLFRGHADKRHFVNNTNAMRIVRLEAKLASFLH</sequence>
<protein>
    <submittedName>
        <fullName evidence="1">RCG51119</fullName>
    </submittedName>
</protein>
<dbReference type="AlphaFoldDB" id="A6IZC9"/>
<dbReference type="EMBL" id="CH473972">
    <property type="protein sequence ID" value="EDL92607.1"/>
    <property type="molecule type" value="Genomic_DNA"/>
</dbReference>
<organism evidence="1 2">
    <name type="scientific">Rattus norvegicus</name>
    <name type="common">Rat</name>
    <dbReference type="NCBI Taxonomy" id="10116"/>
    <lineage>
        <taxon>Eukaryota</taxon>
        <taxon>Metazoa</taxon>
        <taxon>Chordata</taxon>
        <taxon>Craniata</taxon>
        <taxon>Vertebrata</taxon>
        <taxon>Euteleostomi</taxon>
        <taxon>Mammalia</taxon>
        <taxon>Eutheria</taxon>
        <taxon>Euarchontoglires</taxon>
        <taxon>Glires</taxon>
        <taxon>Rodentia</taxon>
        <taxon>Myomorpha</taxon>
        <taxon>Muroidea</taxon>
        <taxon>Muridae</taxon>
        <taxon>Murinae</taxon>
        <taxon>Rattus</taxon>
    </lineage>
</organism>
<name>A6IZC9_RAT</name>
<accession>A6IZC9</accession>
<gene>
    <name evidence="1" type="ORF">rCG_51119</name>
</gene>
<proteinExistence type="predicted"/>
<reference evidence="2" key="1">
    <citation type="submission" date="2005-09" db="EMBL/GenBank/DDBJ databases">
        <authorList>
            <person name="Mural R.J."/>
            <person name="Li P.W."/>
            <person name="Adams M.D."/>
            <person name="Amanatides P.G."/>
            <person name="Baden-Tillson H."/>
            <person name="Barnstead M."/>
            <person name="Chin S.H."/>
            <person name="Dew I."/>
            <person name="Evans C.A."/>
            <person name="Ferriera S."/>
            <person name="Flanigan M."/>
            <person name="Fosler C."/>
            <person name="Glodek A."/>
            <person name="Gu Z."/>
            <person name="Holt R.A."/>
            <person name="Jennings D."/>
            <person name="Kraft C.L."/>
            <person name="Lu F."/>
            <person name="Nguyen T."/>
            <person name="Nusskern D.R."/>
            <person name="Pfannkoch C.M."/>
            <person name="Sitter C."/>
            <person name="Sutton G.G."/>
            <person name="Venter J.C."/>
            <person name="Wang Z."/>
            <person name="Woodage T."/>
            <person name="Zheng X.H."/>
            <person name="Zhong F."/>
        </authorList>
    </citation>
    <scope>NUCLEOTIDE SEQUENCE [LARGE SCALE GENOMIC DNA]</scope>
    <source>
        <strain>BN</strain>
        <strain evidence="2">Sprague-Dawley</strain>
    </source>
</reference>
<dbReference type="Proteomes" id="UP000234681">
    <property type="component" value="Chromosome 19"/>
</dbReference>